<feature type="domain" description="Major facilitator superfamily (MFS) profile" evidence="9">
    <location>
        <begin position="9"/>
        <end position="494"/>
    </location>
</feature>
<dbReference type="PANTHER" id="PTHR42718:SF9">
    <property type="entry name" value="MAJOR FACILITATOR SUPERFAMILY MULTIDRUG TRANSPORTER MFSC"/>
    <property type="match status" value="1"/>
</dbReference>
<feature type="transmembrane region" description="Helical" evidence="8">
    <location>
        <begin position="100"/>
        <end position="122"/>
    </location>
</feature>
<dbReference type="InterPro" id="IPR036259">
    <property type="entry name" value="MFS_trans_sf"/>
</dbReference>
<dbReference type="InterPro" id="IPR004638">
    <property type="entry name" value="EmrB-like"/>
</dbReference>
<keyword evidence="6 8" id="KW-1133">Transmembrane helix</keyword>
<dbReference type="Pfam" id="PF07690">
    <property type="entry name" value="MFS_1"/>
    <property type="match status" value="1"/>
</dbReference>
<dbReference type="CDD" id="cd17503">
    <property type="entry name" value="MFS_LmrB_MDR_like"/>
    <property type="match status" value="1"/>
</dbReference>
<organism evidence="10 11">
    <name type="scientific">Phenylobacterium montanum</name>
    <dbReference type="NCBI Taxonomy" id="2823693"/>
    <lineage>
        <taxon>Bacteria</taxon>
        <taxon>Pseudomonadati</taxon>
        <taxon>Pseudomonadota</taxon>
        <taxon>Alphaproteobacteria</taxon>
        <taxon>Caulobacterales</taxon>
        <taxon>Caulobacteraceae</taxon>
        <taxon>Phenylobacterium</taxon>
    </lineage>
</organism>
<accession>A0A975G5F3</accession>
<feature type="transmembrane region" description="Helical" evidence="8">
    <location>
        <begin position="226"/>
        <end position="245"/>
    </location>
</feature>
<feature type="transmembrane region" description="Helical" evidence="8">
    <location>
        <begin position="195"/>
        <end position="214"/>
    </location>
</feature>
<dbReference type="InterPro" id="IPR011701">
    <property type="entry name" value="MFS"/>
</dbReference>
<evidence type="ECO:0000256" key="7">
    <source>
        <dbReference type="ARBA" id="ARBA00023136"/>
    </source>
</evidence>
<dbReference type="InterPro" id="IPR020846">
    <property type="entry name" value="MFS_dom"/>
</dbReference>
<keyword evidence="5 8" id="KW-0812">Transmembrane</keyword>
<feature type="transmembrane region" description="Helical" evidence="8">
    <location>
        <begin position="266"/>
        <end position="289"/>
    </location>
</feature>
<dbReference type="GO" id="GO:0005886">
    <property type="term" value="C:plasma membrane"/>
    <property type="evidence" value="ECO:0007669"/>
    <property type="project" value="UniProtKB-SubCell"/>
</dbReference>
<gene>
    <name evidence="10" type="ORF">KCG34_23845</name>
</gene>
<comment type="subcellular location">
    <subcellularLocation>
        <location evidence="1">Cell membrane</location>
        <topology evidence="1">Multi-pass membrane protein</topology>
    </subcellularLocation>
</comment>
<evidence type="ECO:0000256" key="6">
    <source>
        <dbReference type="ARBA" id="ARBA00022989"/>
    </source>
</evidence>
<feature type="transmembrane region" description="Helical" evidence="8">
    <location>
        <begin position="295"/>
        <end position="318"/>
    </location>
</feature>
<keyword evidence="11" id="KW-1185">Reference proteome</keyword>
<feature type="transmembrane region" description="Helical" evidence="8">
    <location>
        <begin position="463"/>
        <end position="487"/>
    </location>
</feature>
<dbReference type="Proteomes" id="UP000676409">
    <property type="component" value="Chromosome"/>
</dbReference>
<keyword evidence="4" id="KW-1003">Cell membrane</keyword>
<feature type="transmembrane region" description="Helical" evidence="8">
    <location>
        <begin position="47"/>
        <end position="66"/>
    </location>
</feature>
<dbReference type="EMBL" id="CP073078">
    <property type="protein sequence ID" value="QUD90907.1"/>
    <property type="molecule type" value="Genomic_DNA"/>
</dbReference>
<sequence>MTGPALAITAVALALGTFMQVLDSTIANVSLPTISGDLGVSPSQGTWVITSFAVANGVSVPMTGWLMQRYGVVKTFVASVALFTLFSMLCGLSWSMGSLILFRILQGATSGPLIPGSQALLLSIFPANRRGTALGVWSVTTLVAPVCGPLLGGYISDNWSWPWIFLINLPVGVVCGVICWRNLAARETPTRRLPVDTVGLGLLILFVGSLQVMLDTGKDADWFSSPVIVALACIAGVSFCAWLIWETTTPYPIVDLSLFRSRNFALGTLAYSAGYAIFFGNNLLLPLWLQTQVGYVATWAGMVAAPSGVVALLCTPFATRSLQKYDARMVASVAMVAFAASYFMRAGFTPDANFMTFVMPMLVQGVSMSVFFVSLVTICLGDMPPQRTPAAAGLSNFCRYTAGSFAASVTTTLWDNRETVHQSRMAENAPDAVLSGALDQLQHVGLTGLQALGSVTNIAVRQAYALASVDFFWASGWLMLLAVPLIWLTRRPGAPGGAGAAAD</sequence>
<feature type="transmembrane region" description="Helical" evidence="8">
    <location>
        <begin position="330"/>
        <end position="348"/>
    </location>
</feature>
<evidence type="ECO:0000256" key="4">
    <source>
        <dbReference type="ARBA" id="ARBA00022475"/>
    </source>
</evidence>
<feature type="transmembrane region" description="Helical" evidence="8">
    <location>
        <begin position="134"/>
        <end position="155"/>
    </location>
</feature>
<evidence type="ECO:0000256" key="1">
    <source>
        <dbReference type="ARBA" id="ARBA00004651"/>
    </source>
</evidence>
<feature type="transmembrane region" description="Helical" evidence="8">
    <location>
        <begin position="354"/>
        <end position="380"/>
    </location>
</feature>
<dbReference type="Gene3D" id="1.20.1720.10">
    <property type="entry name" value="Multidrug resistance protein D"/>
    <property type="match status" value="1"/>
</dbReference>
<evidence type="ECO:0000259" key="9">
    <source>
        <dbReference type="PROSITE" id="PS50850"/>
    </source>
</evidence>
<reference evidence="10" key="1">
    <citation type="submission" date="2021-04" db="EMBL/GenBank/DDBJ databases">
        <title>The complete genome sequence of Caulobacter sp. S6.</title>
        <authorList>
            <person name="Tang Y."/>
            <person name="Ouyang W."/>
            <person name="Liu Q."/>
            <person name="Huang B."/>
            <person name="Guo Z."/>
            <person name="Lei P."/>
        </authorList>
    </citation>
    <scope>NUCLEOTIDE SEQUENCE</scope>
    <source>
        <strain evidence="10">S6</strain>
    </source>
</reference>
<name>A0A975G5F3_9CAUL</name>
<dbReference type="KEGG" id="caul:KCG34_23845"/>
<dbReference type="Gene3D" id="1.20.1250.20">
    <property type="entry name" value="MFS general substrate transporter like domains"/>
    <property type="match status" value="1"/>
</dbReference>
<evidence type="ECO:0000256" key="3">
    <source>
        <dbReference type="ARBA" id="ARBA00022448"/>
    </source>
</evidence>
<comment type="similarity">
    <text evidence="2">Belongs to the major facilitator superfamily. EmrB family.</text>
</comment>
<feature type="transmembrane region" description="Helical" evidence="8">
    <location>
        <begin position="161"/>
        <end position="183"/>
    </location>
</feature>
<dbReference type="GO" id="GO:0022857">
    <property type="term" value="F:transmembrane transporter activity"/>
    <property type="evidence" value="ECO:0007669"/>
    <property type="project" value="InterPro"/>
</dbReference>
<feature type="transmembrane region" description="Helical" evidence="8">
    <location>
        <begin position="73"/>
        <end position="94"/>
    </location>
</feature>
<evidence type="ECO:0000256" key="5">
    <source>
        <dbReference type="ARBA" id="ARBA00022692"/>
    </source>
</evidence>
<dbReference type="PROSITE" id="PS50850">
    <property type="entry name" value="MFS"/>
    <property type="match status" value="1"/>
</dbReference>
<keyword evidence="7 8" id="KW-0472">Membrane</keyword>
<evidence type="ECO:0000313" key="11">
    <source>
        <dbReference type="Proteomes" id="UP000676409"/>
    </source>
</evidence>
<protein>
    <submittedName>
        <fullName evidence="10">DHA2 family efflux MFS transporter permease subunit</fullName>
    </submittedName>
</protein>
<keyword evidence="3" id="KW-0813">Transport</keyword>
<evidence type="ECO:0000313" key="10">
    <source>
        <dbReference type="EMBL" id="QUD90907.1"/>
    </source>
</evidence>
<proteinExistence type="inferred from homology"/>
<dbReference type="NCBIfam" id="TIGR00711">
    <property type="entry name" value="efflux_EmrB"/>
    <property type="match status" value="1"/>
</dbReference>
<evidence type="ECO:0000256" key="2">
    <source>
        <dbReference type="ARBA" id="ARBA00008537"/>
    </source>
</evidence>
<evidence type="ECO:0000256" key="8">
    <source>
        <dbReference type="SAM" id="Phobius"/>
    </source>
</evidence>
<dbReference type="AlphaFoldDB" id="A0A975G5F3"/>
<dbReference type="SUPFAM" id="SSF103473">
    <property type="entry name" value="MFS general substrate transporter"/>
    <property type="match status" value="1"/>
</dbReference>
<dbReference type="PANTHER" id="PTHR42718">
    <property type="entry name" value="MAJOR FACILITATOR SUPERFAMILY MULTIDRUG TRANSPORTER MFSC"/>
    <property type="match status" value="1"/>
</dbReference>